<dbReference type="Proteomes" id="UP000701801">
    <property type="component" value="Unassembled WGS sequence"/>
</dbReference>
<feature type="compositionally biased region" description="Low complexity" evidence="1">
    <location>
        <begin position="175"/>
        <end position="196"/>
    </location>
</feature>
<feature type="chain" id="PRO_5040369924" description="Mid2 domain-containing protein" evidence="3">
    <location>
        <begin position="22"/>
        <end position="273"/>
    </location>
</feature>
<feature type="signal peptide" evidence="3">
    <location>
        <begin position="1"/>
        <end position="21"/>
    </location>
</feature>
<protein>
    <recommendedName>
        <fullName evidence="6">Mid2 domain-containing protein</fullName>
    </recommendedName>
</protein>
<comment type="caution">
    <text evidence="4">The sequence shown here is derived from an EMBL/GenBank/DDBJ whole genome shotgun (WGS) entry which is preliminary data.</text>
</comment>
<feature type="region of interest" description="Disordered" evidence="1">
    <location>
        <begin position="89"/>
        <end position="202"/>
    </location>
</feature>
<feature type="transmembrane region" description="Helical" evidence="2">
    <location>
        <begin position="214"/>
        <end position="239"/>
    </location>
</feature>
<feature type="compositionally biased region" description="Polar residues" evidence="1">
    <location>
        <begin position="159"/>
        <end position="174"/>
    </location>
</feature>
<keyword evidence="5" id="KW-1185">Reference proteome</keyword>
<keyword evidence="2" id="KW-1133">Transmembrane helix</keyword>
<keyword evidence="3" id="KW-0732">Signal</keyword>
<keyword evidence="2" id="KW-0472">Membrane</keyword>
<evidence type="ECO:0000313" key="4">
    <source>
        <dbReference type="EMBL" id="CAG8974987.1"/>
    </source>
</evidence>
<evidence type="ECO:0008006" key="6">
    <source>
        <dbReference type="Google" id="ProtNLM"/>
    </source>
</evidence>
<sequence length="273" mass="28497">MYTTTFLNIPTYLILSAAALSAAVPQRFAPSLRARHELDDGNGASPKTVTVFAPTPVVTVTVIPSSSKPASDSSRVRVTTQVVTVTVTPSSGMAQSSGSSSVRVSSGQSSSNAQRSGPSSVRMSSTQSISSKVSSASSTPTPSAITLSSITTIRPPPVTATSTFSVPRRTTSPTPFSLASQTASSSPSSATASAPTRSEDPEKLKEIQQGSDKVLILVVALVVSVLLILGLAISFYRGFYLPRKEKRKQAMWKGMKPLRLQPGPTPGTPRAMV</sequence>
<accession>A0A9N9Q523</accession>
<dbReference type="EMBL" id="CAJVRM010000120">
    <property type="protein sequence ID" value="CAG8974987.1"/>
    <property type="molecule type" value="Genomic_DNA"/>
</dbReference>
<keyword evidence="2" id="KW-0812">Transmembrane</keyword>
<proteinExistence type="predicted"/>
<dbReference type="AlphaFoldDB" id="A0A9N9Q523"/>
<dbReference type="OrthoDB" id="10641693at2759"/>
<name>A0A9N9Q523_9HELO</name>
<evidence type="ECO:0000256" key="3">
    <source>
        <dbReference type="SAM" id="SignalP"/>
    </source>
</evidence>
<reference evidence="4" key="1">
    <citation type="submission" date="2021-07" db="EMBL/GenBank/DDBJ databases">
        <authorList>
            <person name="Durling M."/>
        </authorList>
    </citation>
    <scope>NUCLEOTIDE SEQUENCE</scope>
</reference>
<feature type="compositionally biased region" description="Low complexity" evidence="1">
    <location>
        <begin position="124"/>
        <end position="153"/>
    </location>
</feature>
<evidence type="ECO:0000313" key="5">
    <source>
        <dbReference type="Proteomes" id="UP000701801"/>
    </source>
</evidence>
<evidence type="ECO:0000256" key="2">
    <source>
        <dbReference type="SAM" id="Phobius"/>
    </source>
</evidence>
<organism evidence="4 5">
    <name type="scientific">Hymenoscyphus albidus</name>
    <dbReference type="NCBI Taxonomy" id="595503"/>
    <lineage>
        <taxon>Eukaryota</taxon>
        <taxon>Fungi</taxon>
        <taxon>Dikarya</taxon>
        <taxon>Ascomycota</taxon>
        <taxon>Pezizomycotina</taxon>
        <taxon>Leotiomycetes</taxon>
        <taxon>Helotiales</taxon>
        <taxon>Helotiaceae</taxon>
        <taxon>Hymenoscyphus</taxon>
    </lineage>
</organism>
<evidence type="ECO:0000256" key="1">
    <source>
        <dbReference type="SAM" id="MobiDB-lite"/>
    </source>
</evidence>
<feature type="compositionally biased region" description="Low complexity" evidence="1">
    <location>
        <begin position="89"/>
        <end position="117"/>
    </location>
</feature>
<gene>
    <name evidence="4" type="ORF">HYALB_00011171</name>
</gene>